<dbReference type="InterPro" id="IPR014857">
    <property type="entry name" value="Nse1_RING_C4HC3-type"/>
</dbReference>
<feature type="compositionally biased region" description="Acidic residues" evidence="16">
    <location>
        <begin position="322"/>
        <end position="340"/>
    </location>
</feature>
<sequence>MSRDDSPLVRDASPETGYTSVHRAFLQSFLTHNVMTVDEIKPVLAHIITASNPDRPYMEGDVTQPQITSTIQTLNARITPFDLEIRSTRDQHSKALTYALVNNASDALTQLATKFSPAEIAYIRRLLDCMFDTNNTPTRETMALKQNEASALARASRRNRQSQVHSADGEEAADPGISMQDAETVLEDLVNAGFLRKSQHGFYSLAPRALMELRAYLKETYNEAADDTEDGVEVMRIRDCEGCRELMTHGIRCDKRECGVRWHDQCANNFYRGKTVENRKCPKCRTVCSGKVFVGERAVTKGGSTGAGTASGRRSTQSRREEEEEDEEEDDDEGEEDEEE</sequence>
<protein>
    <recommendedName>
        <fullName evidence="5 15">Non-structural maintenance of chromosomes element 1 homolog</fullName>
        <ecNumber evidence="4 15">2.3.2.27</ecNumber>
    </recommendedName>
</protein>
<dbReference type="RefSeq" id="XP_033527993.1">
    <property type="nucleotide sequence ID" value="XM_033669447.1"/>
</dbReference>
<evidence type="ECO:0000259" key="17">
    <source>
        <dbReference type="Pfam" id="PF08746"/>
    </source>
</evidence>
<evidence type="ECO:0000256" key="12">
    <source>
        <dbReference type="ARBA" id="ARBA00023172"/>
    </source>
</evidence>
<dbReference type="Gene3D" id="1.10.10.10">
    <property type="entry name" value="Winged helix-like DNA-binding domain superfamily/Winged helix DNA-binding domain"/>
    <property type="match status" value="1"/>
</dbReference>
<evidence type="ECO:0000313" key="19">
    <source>
        <dbReference type="Proteomes" id="UP000799771"/>
    </source>
</evidence>
<dbReference type="EMBL" id="ML977499">
    <property type="protein sequence ID" value="KAF2133606.1"/>
    <property type="molecule type" value="Genomic_DNA"/>
</dbReference>
<dbReference type="OrthoDB" id="185455at2759"/>
<comment type="function">
    <text evidence="15">Acts in a DNA repair pathway for removal of UV-induced DNA damage that is distinct from classical nucleotide excision repair and in repair of ionizing radiation damage. Functions in homologous recombination repair of DNA double strand breaks and in recovery of stalled replication forks.</text>
</comment>
<dbReference type="EC" id="2.3.2.27" evidence="4 15"/>
<evidence type="ECO:0000256" key="6">
    <source>
        <dbReference type="ARBA" id="ARBA00022679"/>
    </source>
</evidence>
<keyword evidence="14 15" id="KW-0539">Nucleus</keyword>
<evidence type="ECO:0000256" key="1">
    <source>
        <dbReference type="ARBA" id="ARBA00000900"/>
    </source>
</evidence>
<comment type="subunit">
    <text evidence="15">Component of the Smc5-Smc6 complex.</text>
</comment>
<evidence type="ECO:0000256" key="11">
    <source>
        <dbReference type="ARBA" id="ARBA00022833"/>
    </source>
</evidence>
<proteinExistence type="inferred from homology"/>
<organism evidence="18 19">
    <name type="scientific">Dothidotthia symphoricarpi CBS 119687</name>
    <dbReference type="NCBI Taxonomy" id="1392245"/>
    <lineage>
        <taxon>Eukaryota</taxon>
        <taxon>Fungi</taxon>
        <taxon>Dikarya</taxon>
        <taxon>Ascomycota</taxon>
        <taxon>Pezizomycotina</taxon>
        <taxon>Dothideomycetes</taxon>
        <taxon>Pleosporomycetidae</taxon>
        <taxon>Pleosporales</taxon>
        <taxon>Dothidotthiaceae</taxon>
        <taxon>Dothidotthia</taxon>
    </lineage>
</organism>
<dbReference type="InterPro" id="IPR013083">
    <property type="entry name" value="Znf_RING/FYVE/PHD"/>
</dbReference>
<feature type="domain" description="Non-structural maintenance of chromosomes element 1 RING C4HC3-type" evidence="17">
    <location>
        <begin position="240"/>
        <end position="284"/>
    </location>
</feature>
<evidence type="ECO:0000313" key="18">
    <source>
        <dbReference type="EMBL" id="KAF2133606.1"/>
    </source>
</evidence>
<dbReference type="Gene3D" id="3.30.40.10">
    <property type="entry name" value="Zinc/RING finger domain, C3HC4 (zinc finger)"/>
    <property type="match status" value="1"/>
</dbReference>
<comment type="similarity">
    <text evidence="3 15">Belongs to the NSE1 family.</text>
</comment>
<evidence type="ECO:0000256" key="3">
    <source>
        <dbReference type="ARBA" id="ARBA00010258"/>
    </source>
</evidence>
<evidence type="ECO:0000256" key="8">
    <source>
        <dbReference type="ARBA" id="ARBA00022763"/>
    </source>
</evidence>
<evidence type="ECO:0000256" key="7">
    <source>
        <dbReference type="ARBA" id="ARBA00022723"/>
    </source>
</evidence>
<comment type="catalytic activity">
    <reaction evidence="1 15">
        <text>S-ubiquitinyl-[E2 ubiquitin-conjugating enzyme]-L-cysteine + [acceptor protein]-L-lysine = [E2 ubiquitin-conjugating enzyme]-L-cysteine + N(6)-ubiquitinyl-[acceptor protein]-L-lysine.</text>
        <dbReference type="EC" id="2.3.2.27"/>
    </reaction>
</comment>
<dbReference type="GO" id="GO:0008270">
    <property type="term" value="F:zinc ion binding"/>
    <property type="evidence" value="ECO:0007669"/>
    <property type="project" value="UniProtKB-KW"/>
</dbReference>
<dbReference type="Gene3D" id="3.90.1150.220">
    <property type="match status" value="1"/>
</dbReference>
<feature type="region of interest" description="Disordered" evidence="16">
    <location>
        <begin position="299"/>
        <end position="340"/>
    </location>
</feature>
<dbReference type="InterPro" id="IPR036388">
    <property type="entry name" value="WH-like_DNA-bd_sf"/>
</dbReference>
<name>A0A6A6APZ4_9PLEO</name>
<keyword evidence="11 15" id="KW-0862">Zinc</keyword>
<dbReference type="Pfam" id="PF08746">
    <property type="entry name" value="zf-RING-like"/>
    <property type="match status" value="1"/>
</dbReference>
<evidence type="ECO:0000256" key="15">
    <source>
        <dbReference type="RuleBase" id="RU368018"/>
    </source>
</evidence>
<evidence type="ECO:0000256" key="2">
    <source>
        <dbReference type="ARBA" id="ARBA00004123"/>
    </source>
</evidence>
<evidence type="ECO:0000256" key="9">
    <source>
        <dbReference type="ARBA" id="ARBA00022771"/>
    </source>
</evidence>
<dbReference type="GO" id="GO:0000724">
    <property type="term" value="P:double-strand break repair via homologous recombination"/>
    <property type="evidence" value="ECO:0007669"/>
    <property type="project" value="TreeGrafter"/>
</dbReference>
<dbReference type="GO" id="GO:0030915">
    <property type="term" value="C:Smc5-Smc6 complex"/>
    <property type="evidence" value="ECO:0007669"/>
    <property type="project" value="UniProtKB-UniRule"/>
</dbReference>
<reference evidence="18" key="1">
    <citation type="journal article" date="2020" name="Stud. Mycol.">
        <title>101 Dothideomycetes genomes: a test case for predicting lifestyles and emergence of pathogens.</title>
        <authorList>
            <person name="Haridas S."/>
            <person name="Albert R."/>
            <person name="Binder M."/>
            <person name="Bloem J."/>
            <person name="Labutti K."/>
            <person name="Salamov A."/>
            <person name="Andreopoulos B."/>
            <person name="Baker S."/>
            <person name="Barry K."/>
            <person name="Bills G."/>
            <person name="Bluhm B."/>
            <person name="Cannon C."/>
            <person name="Castanera R."/>
            <person name="Culley D."/>
            <person name="Daum C."/>
            <person name="Ezra D."/>
            <person name="Gonzalez J."/>
            <person name="Henrissat B."/>
            <person name="Kuo A."/>
            <person name="Liang C."/>
            <person name="Lipzen A."/>
            <person name="Lutzoni F."/>
            <person name="Magnuson J."/>
            <person name="Mondo S."/>
            <person name="Nolan M."/>
            <person name="Ohm R."/>
            <person name="Pangilinan J."/>
            <person name="Park H.-J."/>
            <person name="Ramirez L."/>
            <person name="Alfaro M."/>
            <person name="Sun H."/>
            <person name="Tritt A."/>
            <person name="Yoshinaga Y."/>
            <person name="Zwiers L.-H."/>
            <person name="Turgeon B."/>
            <person name="Goodwin S."/>
            <person name="Spatafora J."/>
            <person name="Crous P."/>
            <person name="Grigoriev I."/>
        </authorList>
    </citation>
    <scope>NUCLEOTIDE SEQUENCE</scope>
    <source>
        <strain evidence="18">CBS 119687</strain>
    </source>
</reference>
<keyword evidence="8 15" id="KW-0227">DNA damage</keyword>
<evidence type="ECO:0000256" key="5">
    <source>
        <dbReference type="ARBA" id="ARBA00019422"/>
    </source>
</evidence>
<dbReference type="PANTHER" id="PTHR20973">
    <property type="entry name" value="NON-SMC ELEMENT 1-RELATED"/>
    <property type="match status" value="1"/>
</dbReference>
<comment type="subcellular location">
    <subcellularLocation>
        <location evidence="2 15">Nucleus</location>
    </subcellularLocation>
</comment>
<dbReference type="Pfam" id="PF07574">
    <property type="entry name" value="SMC_Nse1"/>
    <property type="match status" value="1"/>
</dbReference>
<accession>A0A6A6APZ4</accession>
<feature type="region of interest" description="Disordered" evidence="16">
    <location>
        <begin position="148"/>
        <end position="177"/>
    </location>
</feature>
<keyword evidence="12 15" id="KW-0233">DNA recombination</keyword>
<gene>
    <name evidence="18" type="ORF">P153DRAFT_373179</name>
</gene>
<keyword evidence="13 15" id="KW-0234">DNA repair</keyword>
<evidence type="ECO:0000256" key="14">
    <source>
        <dbReference type="ARBA" id="ARBA00023242"/>
    </source>
</evidence>
<dbReference type="GO" id="GO:0061630">
    <property type="term" value="F:ubiquitin protein ligase activity"/>
    <property type="evidence" value="ECO:0007669"/>
    <property type="project" value="UniProtKB-EC"/>
</dbReference>
<dbReference type="InterPro" id="IPR011513">
    <property type="entry name" value="Nse1"/>
</dbReference>
<keyword evidence="10 15" id="KW-0833">Ubl conjugation pathway</keyword>
<keyword evidence="6 15" id="KW-0808">Transferase</keyword>
<keyword evidence="19" id="KW-1185">Reference proteome</keyword>
<evidence type="ECO:0000256" key="16">
    <source>
        <dbReference type="SAM" id="MobiDB-lite"/>
    </source>
</evidence>
<dbReference type="Proteomes" id="UP000799771">
    <property type="component" value="Unassembled WGS sequence"/>
</dbReference>
<evidence type="ECO:0000256" key="13">
    <source>
        <dbReference type="ARBA" id="ARBA00023204"/>
    </source>
</evidence>
<dbReference type="AlphaFoldDB" id="A0A6A6APZ4"/>
<dbReference type="PANTHER" id="PTHR20973:SF0">
    <property type="entry name" value="NON-STRUCTURAL MAINTENANCE OF CHROMOSOMES ELEMENT 1 HOMOLOG"/>
    <property type="match status" value="1"/>
</dbReference>
<dbReference type="GO" id="GO:0005634">
    <property type="term" value="C:nucleus"/>
    <property type="evidence" value="ECO:0007669"/>
    <property type="project" value="UniProtKB-SubCell"/>
</dbReference>
<evidence type="ECO:0000256" key="4">
    <source>
        <dbReference type="ARBA" id="ARBA00012483"/>
    </source>
</evidence>
<evidence type="ECO:0000256" key="10">
    <source>
        <dbReference type="ARBA" id="ARBA00022786"/>
    </source>
</evidence>
<dbReference type="GeneID" id="54409879"/>
<keyword evidence="9 15" id="KW-0863">Zinc-finger</keyword>
<keyword evidence="7 15" id="KW-0479">Metal-binding</keyword>